<name>A0A1T0CVF7_9GAMM</name>
<feature type="binding site" evidence="9">
    <location>
        <position position="207"/>
    </location>
    <ligand>
        <name>2-oxoglutarate</name>
        <dbReference type="ChEBI" id="CHEBI:16810"/>
    </ligand>
</feature>
<keyword evidence="12" id="KW-1185">Reference proteome</keyword>
<evidence type="ECO:0000256" key="3">
    <source>
        <dbReference type="ARBA" id="ARBA00022763"/>
    </source>
</evidence>
<dbReference type="GO" id="GO:0008198">
    <property type="term" value="F:ferrous iron binding"/>
    <property type="evidence" value="ECO:0007669"/>
    <property type="project" value="TreeGrafter"/>
</dbReference>
<protein>
    <submittedName>
        <fullName evidence="11">2OG-Fe(II) oxygenase</fullName>
    </submittedName>
</protein>
<evidence type="ECO:0000256" key="9">
    <source>
        <dbReference type="PIRSR" id="PIRSR632852-1"/>
    </source>
</evidence>
<organism evidence="11 12">
    <name type="scientific">Moraxella porci DSM 25326</name>
    <dbReference type="NCBI Taxonomy" id="573983"/>
    <lineage>
        <taxon>Bacteria</taxon>
        <taxon>Pseudomonadati</taxon>
        <taxon>Pseudomonadota</taxon>
        <taxon>Gammaproteobacteria</taxon>
        <taxon>Moraxellales</taxon>
        <taxon>Moraxellaceae</taxon>
        <taxon>Moraxella</taxon>
    </lineage>
</organism>
<keyword evidence="4" id="KW-0460">Magnesium</keyword>
<dbReference type="EMBL" id="MUYV01000002">
    <property type="protein sequence ID" value="OOS26229.1"/>
    <property type="molecule type" value="Genomic_DNA"/>
</dbReference>
<accession>A0A1T0CVF7</accession>
<keyword evidence="7" id="KW-0408">Iron</keyword>
<dbReference type="FunFam" id="2.60.120.590:FF:000004">
    <property type="entry name" value="DNA oxidative demethylase ALKBH2"/>
    <property type="match status" value="1"/>
</dbReference>
<evidence type="ECO:0000256" key="7">
    <source>
        <dbReference type="ARBA" id="ARBA00023004"/>
    </source>
</evidence>
<dbReference type="Pfam" id="PF13532">
    <property type="entry name" value="2OG-FeII_Oxy_2"/>
    <property type="match status" value="1"/>
</dbReference>
<dbReference type="GO" id="GO:0006307">
    <property type="term" value="P:DNA alkylation repair"/>
    <property type="evidence" value="ECO:0007669"/>
    <property type="project" value="TreeGrafter"/>
</dbReference>
<evidence type="ECO:0000256" key="6">
    <source>
        <dbReference type="ARBA" id="ARBA00023002"/>
    </source>
</evidence>
<feature type="binding site" evidence="9">
    <location>
        <position position="122"/>
    </location>
    <ligand>
        <name>2-oxoglutarate</name>
        <dbReference type="ChEBI" id="CHEBI:16810"/>
    </ligand>
</feature>
<reference evidence="11 12" key="1">
    <citation type="submission" date="2017-02" db="EMBL/GenBank/DDBJ databases">
        <title>Draft genome sequence of Moraxella porci CCUG 54912T type strain.</title>
        <authorList>
            <person name="Salva-Serra F."/>
            <person name="Engstrom-Jakobsson H."/>
            <person name="Thorell K."/>
            <person name="Jaen-Luchoro D."/>
            <person name="Gonzales-Siles L."/>
            <person name="Karlsson R."/>
            <person name="Yazdan S."/>
            <person name="Boulund F."/>
            <person name="Johnning A."/>
            <person name="Engstrand L."/>
            <person name="Kristiansson E."/>
            <person name="Moore E."/>
        </authorList>
    </citation>
    <scope>NUCLEOTIDE SEQUENCE [LARGE SCALE GENOMIC DNA]</scope>
    <source>
        <strain evidence="11 12">CCUG 54912</strain>
    </source>
</reference>
<feature type="binding site" evidence="9">
    <location>
        <position position="124"/>
    </location>
    <ligand>
        <name>2-oxoglutarate</name>
        <dbReference type="ChEBI" id="CHEBI:16810"/>
    </ligand>
</feature>
<sequence>MSQHDLFSPLNLSIDPTVANLLPYDGIVQDCGVIFRQDDADAYFDALYDGIDWQHDVLKLYGKTITTARQVAWYGDDGVQYRYSGSTRTALPWPEPLLQLKAAIEARLAAIHPISFNACLLNLYHDGSQGMGWHSDDEPKLGQMPIIASLSLGATRKFVLRHKSSKQKIELSLAHGQLIVMRGSTQRYWQHALMKTTKVQQPRINLTFRQIL</sequence>
<feature type="binding site" evidence="9">
    <location>
        <begin position="81"/>
        <end position="83"/>
    </location>
    <ligand>
        <name>substrate</name>
    </ligand>
</feature>
<evidence type="ECO:0000256" key="8">
    <source>
        <dbReference type="ARBA" id="ARBA00023204"/>
    </source>
</evidence>
<evidence type="ECO:0000256" key="1">
    <source>
        <dbReference type="ARBA" id="ARBA00001954"/>
    </source>
</evidence>
<dbReference type="InterPro" id="IPR027450">
    <property type="entry name" value="AlkB-like"/>
</dbReference>
<dbReference type="PANTHER" id="PTHR31573:SF1">
    <property type="entry name" value="DNA OXIDATIVE DEMETHYLASE ALKBH2"/>
    <property type="match status" value="1"/>
</dbReference>
<dbReference type="RefSeq" id="WP_078317377.1">
    <property type="nucleotide sequence ID" value="NZ_MUYV01000002.1"/>
</dbReference>
<evidence type="ECO:0000256" key="4">
    <source>
        <dbReference type="ARBA" id="ARBA00022842"/>
    </source>
</evidence>
<feature type="domain" description="Fe2OG dioxygenase" evidence="10">
    <location>
        <begin position="115"/>
        <end position="212"/>
    </location>
</feature>
<feature type="binding site" evidence="9">
    <location>
        <position position="134"/>
    </location>
    <ligand>
        <name>2-oxoglutarate</name>
        <dbReference type="ChEBI" id="CHEBI:16810"/>
    </ligand>
</feature>
<dbReference type="STRING" id="573983.B0681_03585"/>
<feature type="binding site" evidence="9">
    <location>
        <position position="209"/>
    </location>
    <ligand>
        <name>2-oxoglutarate</name>
        <dbReference type="ChEBI" id="CHEBI:16810"/>
    </ligand>
</feature>
<keyword evidence="2" id="KW-0479">Metal-binding</keyword>
<dbReference type="InterPro" id="IPR005123">
    <property type="entry name" value="Oxoglu/Fe-dep_dioxygenase_dom"/>
</dbReference>
<keyword evidence="8" id="KW-0234">DNA repair</keyword>
<proteinExistence type="predicted"/>
<evidence type="ECO:0000259" key="10">
    <source>
        <dbReference type="PROSITE" id="PS51471"/>
    </source>
</evidence>
<dbReference type="GO" id="GO:0035516">
    <property type="term" value="F:broad specificity oxidative DNA demethylase activity"/>
    <property type="evidence" value="ECO:0007669"/>
    <property type="project" value="TreeGrafter"/>
</dbReference>
<dbReference type="AlphaFoldDB" id="A0A1T0CVF7"/>
<keyword evidence="5" id="KW-0223">Dioxygenase</keyword>
<feature type="binding site" evidence="9">
    <location>
        <position position="137"/>
    </location>
    <ligand>
        <name>substrate</name>
    </ligand>
</feature>
<dbReference type="Proteomes" id="UP000190683">
    <property type="component" value="Unassembled WGS sequence"/>
</dbReference>
<comment type="cofactor">
    <cofactor evidence="1">
        <name>Fe(2+)</name>
        <dbReference type="ChEBI" id="CHEBI:29033"/>
    </cofactor>
</comment>
<feature type="binding site" evidence="9">
    <location>
        <position position="203"/>
    </location>
    <ligand>
        <name>2-oxoglutarate</name>
        <dbReference type="ChEBI" id="CHEBI:16810"/>
    </ligand>
</feature>
<dbReference type="PROSITE" id="PS51471">
    <property type="entry name" value="FE2OG_OXY"/>
    <property type="match status" value="1"/>
</dbReference>
<dbReference type="PANTHER" id="PTHR31573">
    <property type="entry name" value="ALPHA-KETOGLUTARATE-DEPENDENT DIOXYGENASE ALKB HOMOLOG 2"/>
    <property type="match status" value="1"/>
</dbReference>
<comment type="caution">
    <text evidence="11">The sequence shown here is derived from an EMBL/GenBank/DDBJ whole genome shotgun (WGS) entry which is preliminary data.</text>
</comment>
<evidence type="ECO:0000313" key="12">
    <source>
        <dbReference type="Proteomes" id="UP000190683"/>
    </source>
</evidence>
<gene>
    <name evidence="11" type="ORF">B0681_03585</name>
</gene>
<evidence type="ECO:0000313" key="11">
    <source>
        <dbReference type="EMBL" id="OOS26229.1"/>
    </source>
</evidence>
<evidence type="ECO:0000256" key="2">
    <source>
        <dbReference type="ARBA" id="ARBA00022723"/>
    </source>
</evidence>
<dbReference type="InterPro" id="IPR037151">
    <property type="entry name" value="AlkB-like_sf"/>
</dbReference>
<keyword evidence="6" id="KW-0560">Oxidoreductase</keyword>
<dbReference type="GO" id="GO:0051747">
    <property type="term" value="F:cytosine C-5 DNA demethylase activity"/>
    <property type="evidence" value="ECO:0007669"/>
    <property type="project" value="TreeGrafter"/>
</dbReference>
<evidence type="ECO:0000256" key="5">
    <source>
        <dbReference type="ARBA" id="ARBA00022964"/>
    </source>
</evidence>
<dbReference type="SUPFAM" id="SSF51197">
    <property type="entry name" value="Clavaminate synthase-like"/>
    <property type="match status" value="1"/>
</dbReference>
<feature type="binding site" evidence="9">
    <location>
        <position position="191"/>
    </location>
    <ligand>
        <name>2-oxoglutarate</name>
        <dbReference type="ChEBI" id="CHEBI:16810"/>
    </ligand>
</feature>
<dbReference type="InterPro" id="IPR032852">
    <property type="entry name" value="ALKBH2"/>
</dbReference>
<dbReference type="Gene3D" id="2.60.120.590">
    <property type="entry name" value="Alpha-ketoglutarate-dependent dioxygenase AlkB-like"/>
    <property type="match status" value="1"/>
</dbReference>
<keyword evidence="3" id="KW-0227">DNA damage</keyword>